<dbReference type="Gene3D" id="1.50.10.10">
    <property type="match status" value="1"/>
</dbReference>
<dbReference type="Pfam" id="PF02225">
    <property type="entry name" value="PA"/>
    <property type="match status" value="1"/>
</dbReference>
<evidence type="ECO:0000256" key="6">
    <source>
        <dbReference type="PIRSR" id="PIRSR601382-2"/>
    </source>
</evidence>
<dbReference type="SUPFAM" id="SSF48225">
    <property type="entry name" value="Seven-hairpin glycosidases"/>
    <property type="match status" value="1"/>
</dbReference>
<dbReference type="PANTHER" id="PTHR45679:SF5">
    <property type="entry name" value="ER DEGRADATION-ENHANCING ALPHA-MANNOSIDASE-LIKE PROTEIN 1"/>
    <property type="match status" value="1"/>
</dbReference>
<evidence type="ECO:0000256" key="2">
    <source>
        <dbReference type="ARBA" id="ARBA00007658"/>
    </source>
</evidence>
<dbReference type="OrthoDB" id="8118055at2759"/>
<comment type="caution">
    <text evidence="10">The sequence shown here is derived from an EMBL/GenBank/DDBJ whole genome shotgun (WGS) entry which is preliminary data.</text>
</comment>
<accession>A0A9P6DVK7</accession>
<dbReference type="EC" id="3.2.1.-" evidence="7"/>
<gene>
    <name evidence="10" type="ORF">BS47DRAFT_1484503</name>
</gene>
<comment type="similarity">
    <text evidence="2 7">Belongs to the glycosyl hydrolase 47 family.</text>
</comment>
<dbReference type="GO" id="GO:0004571">
    <property type="term" value="F:mannosyl-oligosaccharide 1,2-alpha-mannosidase activity"/>
    <property type="evidence" value="ECO:0007669"/>
    <property type="project" value="InterPro"/>
</dbReference>
<feature type="active site" evidence="5">
    <location>
        <position position="412"/>
    </location>
</feature>
<dbReference type="Gene3D" id="3.50.30.30">
    <property type="match status" value="1"/>
</dbReference>
<dbReference type="InterPro" id="IPR046450">
    <property type="entry name" value="PA_dom_sf"/>
</dbReference>
<proteinExistence type="inferred from homology"/>
<name>A0A9P6DVK7_9AGAM</name>
<evidence type="ECO:0000256" key="1">
    <source>
        <dbReference type="ARBA" id="ARBA00004240"/>
    </source>
</evidence>
<feature type="active site" evidence="5">
    <location>
        <position position="276"/>
    </location>
</feature>
<comment type="subcellular location">
    <subcellularLocation>
        <location evidence="1">Endoplasmic reticulum</location>
    </subcellularLocation>
</comment>
<dbReference type="SUPFAM" id="SSF52025">
    <property type="entry name" value="PA domain"/>
    <property type="match status" value="1"/>
</dbReference>
<keyword evidence="3" id="KW-0256">Endoplasmic reticulum</keyword>
<dbReference type="GO" id="GO:1904380">
    <property type="term" value="P:endoplasmic reticulum mannose trimming"/>
    <property type="evidence" value="ECO:0007669"/>
    <property type="project" value="InterPro"/>
</dbReference>
<dbReference type="InterPro" id="IPR036026">
    <property type="entry name" value="Seven-hairpin_glycosidases"/>
</dbReference>
<dbReference type="Pfam" id="PF01532">
    <property type="entry name" value="Glyco_hydro_47"/>
    <property type="match status" value="1"/>
</dbReference>
<evidence type="ECO:0000256" key="8">
    <source>
        <dbReference type="SAM" id="MobiDB-lite"/>
    </source>
</evidence>
<organism evidence="10 11">
    <name type="scientific">Hydnum rufescens UP504</name>
    <dbReference type="NCBI Taxonomy" id="1448309"/>
    <lineage>
        <taxon>Eukaryota</taxon>
        <taxon>Fungi</taxon>
        <taxon>Dikarya</taxon>
        <taxon>Basidiomycota</taxon>
        <taxon>Agaricomycotina</taxon>
        <taxon>Agaricomycetes</taxon>
        <taxon>Cantharellales</taxon>
        <taxon>Hydnaceae</taxon>
        <taxon>Hydnum</taxon>
    </lineage>
</organism>
<keyword evidence="11" id="KW-1185">Reference proteome</keyword>
<feature type="active site" description="Proton donor" evidence="5">
    <location>
        <position position="135"/>
    </location>
</feature>
<dbReference type="GO" id="GO:0036503">
    <property type="term" value="P:ERAD pathway"/>
    <property type="evidence" value="ECO:0007669"/>
    <property type="project" value="UniProtKB-ARBA"/>
</dbReference>
<keyword evidence="6" id="KW-0479">Metal-binding</keyword>
<sequence>MKWEVIWSRVALGLAVSAPALELVHAFRSPRWTSERKNAMRERTRDLWNHGFRAYMDNAFPMDELQPLACRGRGPDWFDPSAIQYNDVLANCSVTLVDNIDTFVIMNNRSGFQEAVRNVIHHVSFDVDTKPQVFETTIRVLGGLLSAHIFSSEESYGFAIPDYKSELLTLAHDLGRRLLPAFDTPTGIPYARINLRSGVPRGESVETCSAGAGSLLLEFATLSRLTGDARFETVATRAFYGIWNRRSGIGLIGNTINIITGSWTSPHTSGIGAGIDSFFEYALKMHVLTGESQYLDVWNDAYSQIMKYSRGHDGFWYRVVEMDTGELASANVDSLSAFWPGLQVLAGDVESAIKSHMAYWNLWNRFSGIPETFNVFTRQGVNLGYPLRPGEAIRNFRNRFKLFTTIAALLPEFIESTYFLYRATRDPFYLDIGDRILGDLGRRVKVPCGLSTISNLLTNEMEDRMESFALSESLKACFISTCVTSDLIITTQYLYLLFDEANMFNADSSNFVFTTEAHMLILNSTHLRSPPRIGRILRRSSQPVCPAYVPPRVALDYKWRSATNEPMQYIEGLIGTVRERVDFEYARLLSGVSLNPEDSFGRFGFRPNGVKSLAVVSDEDMMWWNPDGWCEVPKVEEYTLEWVLSSDGSSVNEDRAPGPDKIREVPDGYMILNITGVRIQVTARIDRTGYDITRLGQHRVFTGQKVHINDPAIIALHFPSTKATAKVDLPVQSLTPDIRLVFSFVSRIPAPGSISSTDPDLLSLSNQAGLGQRAFPPGSVSPIDTEPATRNDDVVKMVVEIMASTASFGGNPALLRTSPSAPPPPDAQSQRPLLFGPESPLNGAIRVVGAAIENIDGCDDHAPDLRVYPPIPNDEGPERRSHAVSVLFVRRGGCTFVRKLFAAKEAGFAGVIVWNDVSGGPEATGADSGGLLNPTVDTREAEFAKRELNDVAIVVITKDSGVLVDAMLARAAASEDEERGRIVVVEVKVDGMVAPHGGASGPQEPGGTEPRPHVLFINGLALLNTILVF</sequence>
<evidence type="ECO:0000313" key="11">
    <source>
        <dbReference type="Proteomes" id="UP000886523"/>
    </source>
</evidence>
<dbReference type="GO" id="GO:0016020">
    <property type="term" value="C:membrane"/>
    <property type="evidence" value="ECO:0007669"/>
    <property type="project" value="InterPro"/>
</dbReference>
<keyword evidence="7 10" id="KW-0378">Hydrolase</keyword>
<feature type="active site" description="Proton donor" evidence="5">
    <location>
        <position position="371"/>
    </location>
</feature>
<evidence type="ECO:0000256" key="7">
    <source>
        <dbReference type="RuleBase" id="RU361193"/>
    </source>
</evidence>
<dbReference type="PRINTS" id="PR00747">
    <property type="entry name" value="GLYHDRLASE47"/>
</dbReference>
<dbReference type="InterPro" id="IPR003137">
    <property type="entry name" value="PA_domain"/>
</dbReference>
<keyword evidence="6" id="KW-0106">Calcium</keyword>
<feature type="region of interest" description="Disordered" evidence="8">
    <location>
        <begin position="810"/>
        <end position="831"/>
    </location>
</feature>
<dbReference type="InterPro" id="IPR012341">
    <property type="entry name" value="6hp_glycosidase-like_sf"/>
</dbReference>
<feature type="binding site" evidence="6">
    <location>
        <position position="515"/>
    </location>
    <ligand>
        <name>Ca(2+)</name>
        <dbReference type="ChEBI" id="CHEBI:29108"/>
    </ligand>
</feature>
<dbReference type="PANTHER" id="PTHR45679">
    <property type="entry name" value="ER DEGRADATION-ENHANCING ALPHA-MANNOSIDASE-LIKE PROTEIN 2"/>
    <property type="match status" value="1"/>
</dbReference>
<keyword evidence="7" id="KW-0326">Glycosidase</keyword>
<dbReference type="Proteomes" id="UP000886523">
    <property type="component" value="Unassembled WGS sequence"/>
</dbReference>
<feature type="domain" description="PA" evidence="9">
    <location>
        <begin position="881"/>
        <end position="927"/>
    </location>
</feature>
<evidence type="ECO:0000256" key="5">
    <source>
        <dbReference type="PIRSR" id="PIRSR601382-1"/>
    </source>
</evidence>
<evidence type="ECO:0000313" key="10">
    <source>
        <dbReference type="EMBL" id="KAF9515437.1"/>
    </source>
</evidence>
<evidence type="ECO:0000256" key="3">
    <source>
        <dbReference type="ARBA" id="ARBA00022824"/>
    </source>
</evidence>
<keyword evidence="4" id="KW-0325">Glycoprotein</keyword>
<dbReference type="EMBL" id="MU128950">
    <property type="protein sequence ID" value="KAF9515437.1"/>
    <property type="molecule type" value="Genomic_DNA"/>
</dbReference>
<dbReference type="InterPro" id="IPR001382">
    <property type="entry name" value="Glyco_hydro_47"/>
</dbReference>
<protein>
    <recommendedName>
        <fullName evidence="7">alpha-1,2-Mannosidase</fullName>
        <ecNumber evidence="7">3.2.1.-</ecNumber>
    </recommendedName>
</protein>
<dbReference type="GO" id="GO:0044322">
    <property type="term" value="C:endoplasmic reticulum quality control compartment"/>
    <property type="evidence" value="ECO:0007669"/>
    <property type="project" value="GOC"/>
</dbReference>
<dbReference type="GO" id="GO:0005509">
    <property type="term" value="F:calcium ion binding"/>
    <property type="evidence" value="ECO:0007669"/>
    <property type="project" value="InterPro"/>
</dbReference>
<dbReference type="AlphaFoldDB" id="A0A9P6DVK7"/>
<dbReference type="GO" id="GO:0005975">
    <property type="term" value="P:carbohydrate metabolic process"/>
    <property type="evidence" value="ECO:0007669"/>
    <property type="project" value="InterPro"/>
</dbReference>
<evidence type="ECO:0000259" key="9">
    <source>
        <dbReference type="Pfam" id="PF02225"/>
    </source>
</evidence>
<dbReference type="InterPro" id="IPR044674">
    <property type="entry name" value="EDEM1/2/3"/>
</dbReference>
<comment type="cofactor">
    <cofactor evidence="6">
        <name>Ca(2+)</name>
        <dbReference type="ChEBI" id="CHEBI:29108"/>
    </cofactor>
</comment>
<evidence type="ECO:0000256" key="4">
    <source>
        <dbReference type="ARBA" id="ARBA00023180"/>
    </source>
</evidence>
<reference evidence="10" key="1">
    <citation type="journal article" date="2020" name="Nat. Commun.">
        <title>Large-scale genome sequencing of mycorrhizal fungi provides insights into the early evolution of symbiotic traits.</title>
        <authorList>
            <person name="Miyauchi S."/>
            <person name="Kiss E."/>
            <person name="Kuo A."/>
            <person name="Drula E."/>
            <person name="Kohler A."/>
            <person name="Sanchez-Garcia M."/>
            <person name="Morin E."/>
            <person name="Andreopoulos B."/>
            <person name="Barry K.W."/>
            <person name="Bonito G."/>
            <person name="Buee M."/>
            <person name="Carver A."/>
            <person name="Chen C."/>
            <person name="Cichocki N."/>
            <person name="Clum A."/>
            <person name="Culley D."/>
            <person name="Crous P.W."/>
            <person name="Fauchery L."/>
            <person name="Girlanda M."/>
            <person name="Hayes R.D."/>
            <person name="Keri Z."/>
            <person name="LaButti K."/>
            <person name="Lipzen A."/>
            <person name="Lombard V."/>
            <person name="Magnuson J."/>
            <person name="Maillard F."/>
            <person name="Murat C."/>
            <person name="Nolan M."/>
            <person name="Ohm R.A."/>
            <person name="Pangilinan J."/>
            <person name="Pereira M.F."/>
            <person name="Perotto S."/>
            <person name="Peter M."/>
            <person name="Pfister S."/>
            <person name="Riley R."/>
            <person name="Sitrit Y."/>
            <person name="Stielow J.B."/>
            <person name="Szollosi G."/>
            <person name="Zifcakova L."/>
            <person name="Stursova M."/>
            <person name="Spatafora J.W."/>
            <person name="Tedersoo L."/>
            <person name="Vaario L.M."/>
            <person name="Yamada A."/>
            <person name="Yan M."/>
            <person name="Wang P."/>
            <person name="Xu J."/>
            <person name="Bruns T."/>
            <person name="Baldrian P."/>
            <person name="Vilgalys R."/>
            <person name="Dunand C."/>
            <person name="Henrissat B."/>
            <person name="Grigoriev I.V."/>
            <person name="Hibbett D."/>
            <person name="Nagy L.G."/>
            <person name="Martin F.M."/>
        </authorList>
    </citation>
    <scope>NUCLEOTIDE SEQUENCE</scope>
    <source>
        <strain evidence="10">UP504</strain>
    </source>
</reference>